<keyword evidence="2" id="KW-1185">Reference proteome</keyword>
<dbReference type="EMBL" id="JAAAIN010000348">
    <property type="protein sequence ID" value="KAG0315826.1"/>
    <property type="molecule type" value="Genomic_DNA"/>
</dbReference>
<proteinExistence type="predicted"/>
<reference evidence="1" key="1">
    <citation type="journal article" date="2020" name="Fungal Divers.">
        <title>Resolving the Mortierellaceae phylogeny through synthesis of multi-gene phylogenetics and phylogenomics.</title>
        <authorList>
            <person name="Vandepol N."/>
            <person name="Liber J."/>
            <person name="Desiro A."/>
            <person name="Na H."/>
            <person name="Kennedy M."/>
            <person name="Barry K."/>
            <person name="Grigoriev I.V."/>
            <person name="Miller A.N."/>
            <person name="O'Donnell K."/>
            <person name="Stajich J.E."/>
            <person name="Bonito G."/>
        </authorList>
    </citation>
    <scope>NUCLEOTIDE SEQUENCE</scope>
    <source>
        <strain evidence="1">NVP60</strain>
    </source>
</reference>
<dbReference type="Proteomes" id="UP000823405">
    <property type="component" value="Unassembled WGS sequence"/>
</dbReference>
<dbReference type="OrthoDB" id="2427805at2759"/>
<gene>
    <name evidence="1" type="ORF">BGZ97_007764</name>
</gene>
<protein>
    <submittedName>
        <fullName evidence="1">Uncharacterized protein</fullName>
    </submittedName>
</protein>
<dbReference type="AlphaFoldDB" id="A0A9P6REF5"/>
<evidence type="ECO:0000313" key="1">
    <source>
        <dbReference type="EMBL" id="KAG0315826.1"/>
    </source>
</evidence>
<name>A0A9P6REF5_9FUNG</name>
<accession>A0A9P6REF5</accession>
<sequence length="169" mass="19136">MVHHKFKAFLERHPDISAISHFDFFDSALDLPESAACHIWLSCLGALAEDADPATKASVSLLKEMYFKDKKTGTLRQYWNQRELEQEAEKSKNEVTMQTTITVNRTTARVIQSAEKQAIGHLEEIDDSISPDFFSVLIVAAVNIVVSCIAKSEEAEEDSYGWRLDVHKY</sequence>
<comment type="caution">
    <text evidence="1">The sequence shown here is derived from an EMBL/GenBank/DDBJ whole genome shotgun (WGS) entry which is preliminary data.</text>
</comment>
<organism evidence="1 2">
    <name type="scientific">Linnemannia gamsii</name>
    <dbReference type="NCBI Taxonomy" id="64522"/>
    <lineage>
        <taxon>Eukaryota</taxon>
        <taxon>Fungi</taxon>
        <taxon>Fungi incertae sedis</taxon>
        <taxon>Mucoromycota</taxon>
        <taxon>Mortierellomycotina</taxon>
        <taxon>Mortierellomycetes</taxon>
        <taxon>Mortierellales</taxon>
        <taxon>Mortierellaceae</taxon>
        <taxon>Linnemannia</taxon>
    </lineage>
</organism>
<evidence type="ECO:0000313" key="2">
    <source>
        <dbReference type="Proteomes" id="UP000823405"/>
    </source>
</evidence>